<dbReference type="EMBL" id="AJSR01001272">
    <property type="protein sequence ID" value="EKM31242.1"/>
    <property type="molecule type" value="Genomic_DNA"/>
</dbReference>
<dbReference type="Proteomes" id="UP000008367">
    <property type="component" value="Unassembled WGS sequence"/>
</dbReference>
<comment type="caution">
    <text evidence="1">The sequence shown here is derived from an EMBL/GenBank/DDBJ whole genome shotgun (WGS) entry which is preliminary data.</text>
</comment>
<reference evidence="1 2" key="1">
    <citation type="submission" date="2012-10" db="EMBL/GenBank/DDBJ databases">
        <title>Genome sequence of Vibrio Cholerae HENC-02.</title>
        <authorList>
            <person name="Eppinger M."/>
            <person name="Hasan N.A."/>
            <person name="Sengamalay N."/>
            <person name="Hine E."/>
            <person name="Su Q."/>
            <person name="Daugherty S.C."/>
            <person name="Young S."/>
            <person name="Sadzewicz L."/>
            <person name="Tallon L."/>
            <person name="Cebula T.A."/>
            <person name="Ravel J."/>
            <person name="Colwell R.R."/>
        </authorList>
    </citation>
    <scope>NUCLEOTIDE SEQUENCE [LARGE SCALE GENOMIC DNA]</scope>
    <source>
        <strain evidence="1 2">HENC-02</strain>
    </source>
</reference>
<dbReference type="AlphaFoldDB" id="A0A454CXX5"/>
<organism evidence="1 2">
    <name type="scientific">Vibrio harveyi</name>
    <name type="common">Beneckea harveyi</name>
    <dbReference type="NCBI Taxonomy" id="669"/>
    <lineage>
        <taxon>Bacteria</taxon>
        <taxon>Pseudomonadati</taxon>
        <taxon>Pseudomonadota</taxon>
        <taxon>Gammaproteobacteria</taxon>
        <taxon>Vibrionales</taxon>
        <taxon>Vibrionaceae</taxon>
        <taxon>Vibrio</taxon>
    </lineage>
</organism>
<evidence type="ECO:0000313" key="1">
    <source>
        <dbReference type="EMBL" id="EKM31242.1"/>
    </source>
</evidence>
<proteinExistence type="predicted"/>
<evidence type="ECO:0000313" key="2">
    <source>
        <dbReference type="Proteomes" id="UP000008367"/>
    </source>
</evidence>
<protein>
    <submittedName>
        <fullName evidence="1">Uncharacterized protein</fullName>
    </submittedName>
</protein>
<sequence>KQLDITRQTVVDIPYLIGHTSILRKAFSGSSFFKLLRQLITTFIVFIFDGKIQLDDQLVNL</sequence>
<gene>
    <name evidence="1" type="ORF">VCHENC02_3098B</name>
</gene>
<feature type="non-terminal residue" evidence="1">
    <location>
        <position position="1"/>
    </location>
</feature>
<name>A0A454CXX5_VIBHA</name>
<accession>A0A454CXX5</accession>